<protein>
    <submittedName>
        <fullName evidence="5">Unannotated protein</fullName>
    </submittedName>
</protein>
<dbReference type="PANTHER" id="PTHR46847:SF1">
    <property type="entry name" value="D-ALLOSE-BINDING PERIPLASMIC PROTEIN-RELATED"/>
    <property type="match status" value="1"/>
</dbReference>
<evidence type="ECO:0000256" key="2">
    <source>
        <dbReference type="ARBA" id="ARBA00007639"/>
    </source>
</evidence>
<feature type="domain" description="Periplasmic binding protein" evidence="4">
    <location>
        <begin position="37"/>
        <end position="300"/>
    </location>
</feature>
<dbReference type="GO" id="GO:0030313">
    <property type="term" value="C:cell envelope"/>
    <property type="evidence" value="ECO:0007669"/>
    <property type="project" value="UniProtKB-SubCell"/>
</dbReference>
<dbReference type="Pfam" id="PF13407">
    <property type="entry name" value="Peripla_BP_4"/>
    <property type="match status" value="1"/>
</dbReference>
<dbReference type="PROSITE" id="PS51257">
    <property type="entry name" value="PROKAR_LIPOPROTEIN"/>
    <property type="match status" value="1"/>
</dbReference>
<dbReference type="PANTHER" id="PTHR46847">
    <property type="entry name" value="D-ALLOSE-BINDING PERIPLASMIC PROTEIN-RELATED"/>
    <property type="match status" value="1"/>
</dbReference>
<keyword evidence="3" id="KW-0732">Signal</keyword>
<dbReference type="InterPro" id="IPR025997">
    <property type="entry name" value="SBP_2_dom"/>
</dbReference>
<sequence>MNKKLRTALSLVAVTAVATLGLAGCSSDSSGGDAPQIAYMSFAVTNSYDSPMLAAAKAVAEAAGAEVTVFDANNDPNAQYQQLQDVITSGKYQGIITQPIFGTGLVDLVSQAIEAGIKVVNMDQILGPDLTTFESQVEGLSGNVVFVPTELGTKLGEQVVAACESQKLDPCNVGYMYNIKASALDVATKEAFDAAVKGSPVKIVAEGEGFFTPSFALKAVQDMLQAQPGINLIAGSDQSIQGAVQAIDGAGLTGKILLVGFGGSSTAVTGVASGAWFADVAQAPATTGKLAMQALLEAIKSGTVSPGVNPLAGLPNNGVITKDTASQFTGEWIG</sequence>
<dbReference type="GO" id="GO:0030246">
    <property type="term" value="F:carbohydrate binding"/>
    <property type="evidence" value="ECO:0007669"/>
    <property type="project" value="UniProtKB-ARBA"/>
</dbReference>
<dbReference type="AlphaFoldDB" id="A0A6J6DQ17"/>
<dbReference type="EMBL" id="CAEZTD010000078">
    <property type="protein sequence ID" value="CAB4565526.1"/>
    <property type="molecule type" value="Genomic_DNA"/>
</dbReference>
<name>A0A6J6DQ17_9ZZZZ</name>
<dbReference type="InterPro" id="IPR028082">
    <property type="entry name" value="Peripla_BP_I"/>
</dbReference>
<dbReference type="CDD" id="cd01536">
    <property type="entry name" value="PBP1_ABC_sugar_binding-like"/>
    <property type="match status" value="1"/>
</dbReference>
<evidence type="ECO:0000256" key="3">
    <source>
        <dbReference type="ARBA" id="ARBA00022729"/>
    </source>
</evidence>
<evidence type="ECO:0000313" key="5">
    <source>
        <dbReference type="EMBL" id="CAB4565526.1"/>
    </source>
</evidence>
<comment type="subcellular location">
    <subcellularLocation>
        <location evidence="1">Cell envelope</location>
    </subcellularLocation>
</comment>
<gene>
    <name evidence="5" type="ORF">UFOPK1591_01011</name>
</gene>
<organism evidence="5">
    <name type="scientific">freshwater metagenome</name>
    <dbReference type="NCBI Taxonomy" id="449393"/>
    <lineage>
        <taxon>unclassified sequences</taxon>
        <taxon>metagenomes</taxon>
        <taxon>ecological metagenomes</taxon>
    </lineage>
</organism>
<dbReference type="SUPFAM" id="SSF53822">
    <property type="entry name" value="Periplasmic binding protein-like I"/>
    <property type="match status" value="1"/>
</dbReference>
<dbReference type="Gene3D" id="3.40.50.2300">
    <property type="match status" value="2"/>
</dbReference>
<comment type="similarity">
    <text evidence="2">Belongs to the bacterial solute-binding protein 2 family.</text>
</comment>
<reference evidence="5" key="1">
    <citation type="submission" date="2020-05" db="EMBL/GenBank/DDBJ databases">
        <authorList>
            <person name="Chiriac C."/>
            <person name="Salcher M."/>
            <person name="Ghai R."/>
            <person name="Kavagutti S V."/>
        </authorList>
    </citation>
    <scope>NUCLEOTIDE SEQUENCE</scope>
</reference>
<evidence type="ECO:0000259" key="4">
    <source>
        <dbReference type="Pfam" id="PF13407"/>
    </source>
</evidence>
<proteinExistence type="inferred from homology"/>
<accession>A0A6J6DQ17</accession>
<evidence type="ECO:0000256" key="1">
    <source>
        <dbReference type="ARBA" id="ARBA00004196"/>
    </source>
</evidence>